<reference evidence="4" key="1">
    <citation type="submission" date="2010-05" db="EMBL/GenBank/DDBJ databases">
        <title>The genome sequence of Magnaporthe poae strain ATCC 64411.</title>
        <authorList>
            <person name="Ma L.-J."/>
            <person name="Dead R."/>
            <person name="Young S."/>
            <person name="Zeng Q."/>
            <person name="Koehrsen M."/>
            <person name="Alvarado L."/>
            <person name="Berlin A."/>
            <person name="Chapman S.B."/>
            <person name="Chen Z."/>
            <person name="Freedman E."/>
            <person name="Gellesch M."/>
            <person name="Goldberg J."/>
            <person name="Griggs A."/>
            <person name="Gujja S."/>
            <person name="Heilman E.R."/>
            <person name="Heiman D."/>
            <person name="Hepburn T."/>
            <person name="Howarth C."/>
            <person name="Jen D."/>
            <person name="Larson L."/>
            <person name="Mehta T."/>
            <person name="Neiman D."/>
            <person name="Pearson M."/>
            <person name="Roberts A."/>
            <person name="Saif S."/>
            <person name="Shea T."/>
            <person name="Shenoy N."/>
            <person name="Sisk P."/>
            <person name="Stolte C."/>
            <person name="Sykes S."/>
            <person name="Walk T."/>
            <person name="White J."/>
            <person name="Yandava C."/>
            <person name="Haas B."/>
            <person name="Nusbaum C."/>
            <person name="Birren B."/>
        </authorList>
    </citation>
    <scope>NUCLEOTIDE SEQUENCE [LARGE SCALE GENOMIC DNA]</scope>
    <source>
        <strain evidence="4">ATCC 64411 / 73-15</strain>
    </source>
</reference>
<reference evidence="3" key="5">
    <citation type="submission" date="2015-06" db="UniProtKB">
        <authorList>
            <consortium name="EnsemblFungi"/>
        </authorList>
    </citation>
    <scope>IDENTIFICATION</scope>
    <source>
        <strain evidence="3">ATCC 64411</strain>
    </source>
</reference>
<dbReference type="Proteomes" id="UP000011715">
    <property type="component" value="Unassembled WGS sequence"/>
</dbReference>
<keyword evidence="1" id="KW-0472">Membrane</keyword>
<reference evidence="2" key="3">
    <citation type="submission" date="2011-03" db="EMBL/GenBank/DDBJ databases">
        <title>Annotation of Magnaporthe poae ATCC 64411.</title>
        <authorList>
            <person name="Ma L.-J."/>
            <person name="Dead R."/>
            <person name="Young S.K."/>
            <person name="Zeng Q."/>
            <person name="Gargeya S."/>
            <person name="Fitzgerald M."/>
            <person name="Haas B."/>
            <person name="Abouelleil A."/>
            <person name="Alvarado L."/>
            <person name="Arachchi H.M."/>
            <person name="Berlin A."/>
            <person name="Brown A."/>
            <person name="Chapman S.B."/>
            <person name="Chen Z."/>
            <person name="Dunbar C."/>
            <person name="Freedman E."/>
            <person name="Gearin G."/>
            <person name="Gellesch M."/>
            <person name="Goldberg J."/>
            <person name="Griggs A."/>
            <person name="Gujja S."/>
            <person name="Heiman D."/>
            <person name="Howarth C."/>
            <person name="Larson L."/>
            <person name="Lui A."/>
            <person name="MacDonald P.J.P."/>
            <person name="Mehta T."/>
            <person name="Montmayeur A."/>
            <person name="Murphy C."/>
            <person name="Neiman D."/>
            <person name="Pearson M."/>
            <person name="Priest M."/>
            <person name="Roberts A."/>
            <person name="Saif S."/>
            <person name="Shea T."/>
            <person name="Shenoy N."/>
            <person name="Sisk P."/>
            <person name="Stolte C."/>
            <person name="Sykes S."/>
            <person name="Yandava C."/>
            <person name="Wortman J."/>
            <person name="Nusbaum C."/>
            <person name="Birren B."/>
        </authorList>
    </citation>
    <scope>NUCLEOTIDE SEQUENCE</scope>
    <source>
        <strain evidence="2">ATCC 64411</strain>
    </source>
</reference>
<dbReference type="OrthoDB" id="5260541at2759"/>
<proteinExistence type="predicted"/>
<name>A0A0C4E0M4_MAGP6</name>
<dbReference type="EMBL" id="ADBL01001411">
    <property type="status" value="NOT_ANNOTATED_CDS"/>
    <property type="molecule type" value="Genomic_DNA"/>
</dbReference>
<evidence type="ECO:0000313" key="2">
    <source>
        <dbReference type="EMBL" id="KLU86898.1"/>
    </source>
</evidence>
<sequence>MRRHPGPEYKTAVVLLLSSNLITLCVLFPFSLIPHRVVGYIALILSLVLSAATLAVVVIRWNEALAIAGQWAVPYNVDPALIPEEVNPTLWKLVRNRQYGIGITVGAAVDLAVHAFAAALAIVLDIVSMGQAWKVDP</sequence>
<keyword evidence="1" id="KW-0812">Transmembrane</keyword>
<dbReference type="EnsemblFungi" id="MAPG_05905T0">
    <property type="protein sequence ID" value="MAPG_05905T0"/>
    <property type="gene ID" value="MAPG_05905"/>
</dbReference>
<evidence type="ECO:0000256" key="1">
    <source>
        <dbReference type="SAM" id="Phobius"/>
    </source>
</evidence>
<dbReference type="EMBL" id="GL876970">
    <property type="protein sequence ID" value="KLU86898.1"/>
    <property type="molecule type" value="Genomic_DNA"/>
</dbReference>
<keyword evidence="4" id="KW-1185">Reference proteome</keyword>
<feature type="transmembrane region" description="Helical" evidence="1">
    <location>
        <begin position="38"/>
        <end position="59"/>
    </location>
</feature>
<organism evidence="3 4">
    <name type="scientific">Magnaporthiopsis poae (strain ATCC 64411 / 73-15)</name>
    <name type="common">Kentucky bluegrass fungus</name>
    <name type="synonym">Magnaporthe poae</name>
    <dbReference type="NCBI Taxonomy" id="644358"/>
    <lineage>
        <taxon>Eukaryota</taxon>
        <taxon>Fungi</taxon>
        <taxon>Dikarya</taxon>
        <taxon>Ascomycota</taxon>
        <taxon>Pezizomycotina</taxon>
        <taxon>Sordariomycetes</taxon>
        <taxon>Sordariomycetidae</taxon>
        <taxon>Magnaporthales</taxon>
        <taxon>Magnaporthaceae</taxon>
        <taxon>Magnaporthiopsis</taxon>
    </lineage>
</organism>
<dbReference type="AlphaFoldDB" id="A0A0C4E0M4"/>
<dbReference type="VEuPathDB" id="FungiDB:MAPG_05905"/>
<protein>
    <submittedName>
        <fullName evidence="2 3">Uncharacterized protein</fullName>
    </submittedName>
</protein>
<feature type="transmembrane region" description="Helical" evidence="1">
    <location>
        <begin position="99"/>
        <end position="124"/>
    </location>
</feature>
<keyword evidence="1" id="KW-1133">Transmembrane helix</keyword>
<accession>A0A0C4E0M4</accession>
<reference evidence="2" key="2">
    <citation type="submission" date="2010-05" db="EMBL/GenBank/DDBJ databases">
        <title>The Genome Sequence of Magnaporthe poae strain ATCC 64411.</title>
        <authorList>
            <consortium name="The Broad Institute Genome Sequencing Platform"/>
            <consortium name="Broad Institute Genome Sequencing Center for Infectious Disease"/>
            <person name="Ma L.-J."/>
            <person name="Dead R."/>
            <person name="Young S."/>
            <person name="Zeng Q."/>
            <person name="Koehrsen M."/>
            <person name="Alvarado L."/>
            <person name="Berlin A."/>
            <person name="Chapman S.B."/>
            <person name="Chen Z."/>
            <person name="Freedman E."/>
            <person name="Gellesch M."/>
            <person name="Goldberg J."/>
            <person name="Griggs A."/>
            <person name="Gujja S."/>
            <person name="Heilman E.R."/>
            <person name="Heiman D."/>
            <person name="Hepburn T."/>
            <person name="Howarth C."/>
            <person name="Jen D."/>
            <person name="Larson L."/>
            <person name="Mehta T."/>
            <person name="Neiman D."/>
            <person name="Pearson M."/>
            <person name="Roberts A."/>
            <person name="Saif S."/>
            <person name="Shea T."/>
            <person name="Shenoy N."/>
            <person name="Sisk P."/>
            <person name="Stolte C."/>
            <person name="Sykes S."/>
            <person name="Walk T."/>
            <person name="White J."/>
            <person name="Yandava C."/>
            <person name="Haas B."/>
            <person name="Nusbaum C."/>
            <person name="Birren B."/>
        </authorList>
    </citation>
    <scope>NUCLEOTIDE SEQUENCE</scope>
    <source>
        <strain evidence="2">ATCC 64411</strain>
    </source>
</reference>
<dbReference type="eggNOG" id="ENOG502RN8F">
    <property type="taxonomic scope" value="Eukaryota"/>
</dbReference>
<reference evidence="3" key="4">
    <citation type="journal article" date="2015" name="G3 (Bethesda)">
        <title>Genome sequences of three phytopathogenic species of the Magnaporthaceae family of fungi.</title>
        <authorList>
            <person name="Okagaki L.H."/>
            <person name="Nunes C.C."/>
            <person name="Sailsbery J."/>
            <person name="Clay B."/>
            <person name="Brown D."/>
            <person name="John T."/>
            <person name="Oh Y."/>
            <person name="Young N."/>
            <person name="Fitzgerald M."/>
            <person name="Haas B.J."/>
            <person name="Zeng Q."/>
            <person name="Young S."/>
            <person name="Adiconis X."/>
            <person name="Fan L."/>
            <person name="Levin J.Z."/>
            <person name="Mitchell T.K."/>
            <person name="Okubara P.A."/>
            <person name="Farman M.L."/>
            <person name="Kohn L.M."/>
            <person name="Birren B."/>
            <person name="Ma L.-J."/>
            <person name="Dean R.A."/>
        </authorList>
    </citation>
    <scope>NUCLEOTIDE SEQUENCE</scope>
    <source>
        <strain evidence="3">ATCC 64411 / 73-15</strain>
    </source>
</reference>
<feature type="transmembrane region" description="Helical" evidence="1">
    <location>
        <begin position="12"/>
        <end position="32"/>
    </location>
</feature>
<evidence type="ECO:0000313" key="4">
    <source>
        <dbReference type="Proteomes" id="UP000011715"/>
    </source>
</evidence>
<evidence type="ECO:0000313" key="3">
    <source>
        <dbReference type="EnsemblFungi" id="MAPG_05905T0"/>
    </source>
</evidence>
<gene>
    <name evidence="2" type="ORF">MAPG_05905</name>
</gene>